<proteinExistence type="predicted"/>
<dbReference type="EMBL" id="CAXIEN010000280">
    <property type="protein sequence ID" value="CAL1291309.1"/>
    <property type="molecule type" value="Genomic_DNA"/>
</dbReference>
<name>A0AAV2B5M2_9ARAC</name>
<feature type="compositionally biased region" description="Basic residues" evidence="1">
    <location>
        <begin position="289"/>
        <end position="300"/>
    </location>
</feature>
<dbReference type="Proteomes" id="UP001497382">
    <property type="component" value="Unassembled WGS sequence"/>
</dbReference>
<feature type="region of interest" description="Disordered" evidence="1">
    <location>
        <begin position="208"/>
        <end position="234"/>
    </location>
</feature>
<evidence type="ECO:0000313" key="2">
    <source>
        <dbReference type="EMBL" id="CAL1291309.1"/>
    </source>
</evidence>
<keyword evidence="3" id="KW-1185">Reference proteome</keyword>
<gene>
    <name evidence="2" type="ORF">LARSCL_LOCUS17018</name>
</gene>
<reference evidence="2 3" key="1">
    <citation type="submission" date="2024-04" db="EMBL/GenBank/DDBJ databases">
        <authorList>
            <person name="Rising A."/>
            <person name="Reimegard J."/>
            <person name="Sonavane S."/>
            <person name="Akerstrom W."/>
            <person name="Nylinder S."/>
            <person name="Hedman E."/>
            <person name="Kallberg Y."/>
        </authorList>
    </citation>
    <scope>NUCLEOTIDE SEQUENCE [LARGE SCALE GENOMIC DNA]</scope>
</reference>
<evidence type="ECO:0000313" key="3">
    <source>
        <dbReference type="Proteomes" id="UP001497382"/>
    </source>
</evidence>
<feature type="region of interest" description="Disordered" evidence="1">
    <location>
        <begin position="249"/>
        <end position="302"/>
    </location>
</feature>
<comment type="caution">
    <text evidence="2">The sequence shown here is derived from an EMBL/GenBank/DDBJ whole genome shotgun (WGS) entry which is preliminary data.</text>
</comment>
<accession>A0AAV2B5M2</accession>
<feature type="compositionally biased region" description="Basic and acidic residues" evidence="1">
    <location>
        <begin position="264"/>
        <end position="286"/>
    </location>
</feature>
<dbReference type="AlphaFoldDB" id="A0AAV2B5M2"/>
<feature type="compositionally biased region" description="Basic and acidic residues" evidence="1">
    <location>
        <begin position="86"/>
        <end position="104"/>
    </location>
</feature>
<protein>
    <submittedName>
        <fullName evidence="2">Uncharacterized protein</fullName>
    </submittedName>
</protein>
<feature type="region of interest" description="Disordered" evidence="1">
    <location>
        <begin position="81"/>
        <end position="164"/>
    </location>
</feature>
<organism evidence="2 3">
    <name type="scientific">Larinioides sclopetarius</name>
    <dbReference type="NCBI Taxonomy" id="280406"/>
    <lineage>
        <taxon>Eukaryota</taxon>
        <taxon>Metazoa</taxon>
        <taxon>Ecdysozoa</taxon>
        <taxon>Arthropoda</taxon>
        <taxon>Chelicerata</taxon>
        <taxon>Arachnida</taxon>
        <taxon>Araneae</taxon>
        <taxon>Araneomorphae</taxon>
        <taxon>Entelegynae</taxon>
        <taxon>Araneoidea</taxon>
        <taxon>Araneidae</taxon>
        <taxon>Larinioides</taxon>
    </lineage>
</organism>
<sequence>MPSNSPFMLHQIIDKRYNCYGQEIESIGDPSSVQLMRDSILRSICRSNSSVETRYGLREEMSSPSHPSIEVKFLEKRCSSFSSPKSKSEEAEPPEENPKAESSGKTESFYPPLPDFEISGSFEASGELYKEKNDTETGEGLQKIVEGVEDSPRKPGNSSKNSLKLAIRSKSDGIFEDCSTYNISFPDASPESKGNEIFTNSIAGSYSTDLEHSSETDYSDSELALSKTADSPDDQTSLCDTFFTHFVDNENGQQPPHLSQANRKTSEPQARSDQEGAKESEGDSQGRGRSSKKTRRRDRKSHTNDPFVYECPKCGVSYVIASKMTNDGVCLHCDLWTSVEPEFVKREKLLTWNTCRIC</sequence>
<evidence type="ECO:0000256" key="1">
    <source>
        <dbReference type="SAM" id="MobiDB-lite"/>
    </source>
</evidence>
<feature type="compositionally biased region" description="Polar residues" evidence="1">
    <location>
        <begin position="250"/>
        <end position="263"/>
    </location>
</feature>